<sequence length="79" mass="8657">MDHYQIHSGPGARGQNYRISARKTQACTENFTPLPTQSKARLKPCILCHRDHWRQNAAPTANSTPGLPGEKSCSDAPIA</sequence>
<keyword evidence="2" id="KW-1185">Reference proteome</keyword>
<organism evidence="2 3">
    <name type="scientific">Ditylenchus dipsaci</name>
    <dbReference type="NCBI Taxonomy" id="166011"/>
    <lineage>
        <taxon>Eukaryota</taxon>
        <taxon>Metazoa</taxon>
        <taxon>Ecdysozoa</taxon>
        <taxon>Nematoda</taxon>
        <taxon>Chromadorea</taxon>
        <taxon>Rhabditida</taxon>
        <taxon>Tylenchina</taxon>
        <taxon>Tylenchomorpha</taxon>
        <taxon>Sphaerularioidea</taxon>
        <taxon>Anguinidae</taxon>
        <taxon>Anguininae</taxon>
        <taxon>Ditylenchus</taxon>
    </lineage>
</organism>
<dbReference type="Proteomes" id="UP000887574">
    <property type="component" value="Unplaced"/>
</dbReference>
<accession>A0A915CTS8</accession>
<protein>
    <submittedName>
        <fullName evidence="3">Uncharacterized protein</fullName>
    </submittedName>
</protein>
<evidence type="ECO:0000256" key="1">
    <source>
        <dbReference type="SAM" id="MobiDB-lite"/>
    </source>
</evidence>
<name>A0A915CTS8_9BILA</name>
<evidence type="ECO:0000313" key="3">
    <source>
        <dbReference type="WBParaSite" id="jg12155"/>
    </source>
</evidence>
<reference evidence="3" key="1">
    <citation type="submission" date="2022-11" db="UniProtKB">
        <authorList>
            <consortium name="WormBaseParasite"/>
        </authorList>
    </citation>
    <scope>IDENTIFICATION</scope>
</reference>
<proteinExistence type="predicted"/>
<dbReference type="AlphaFoldDB" id="A0A915CTS8"/>
<evidence type="ECO:0000313" key="2">
    <source>
        <dbReference type="Proteomes" id="UP000887574"/>
    </source>
</evidence>
<feature type="region of interest" description="Disordered" evidence="1">
    <location>
        <begin position="56"/>
        <end position="79"/>
    </location>
</feature>
<dbReference type="WBParaSite" id="jg12155">
    <property type="protein sequence ID" value="jg12155"/>
    <property type="gene ID" value="jg12155"/>
</dbReference>